<accession>A0A401X8E3</accession>
<dbReference type="Proteomes" id="UP000287385">
    <property type="component" value="Unassembled WGS sequence"/>
</dbReference>
<name>A0A401X8E3_ACEPA</name>
<evidence type="ECO:0000313" key="1">
    <source>
        <dbReference type="EMBL" id="GCD64181.1"/>
    </source>
</evidence>
<organism evidence="1 2">
    <name type="scientific">Acetobacter pasteurianus NBRC 3278</name>
    <dbReference type="NCBI Taxonomy" id="1226660"/>
    <lineage>
        <taxon>Bacteria</taxon>
        <taxon>Pseudomonadati</taxon>
        <taxon>Pseudomonadota</taxon>
        <taxon>Alphaproteobacteria</taxon>
        <taxon>Acetobacterales</taxon>
        <taxon>Acetobacteraceae</taxon>
        <taxon>Acetobacter</taxon>
    </lineage>
</organism>
<protein>
    <submittedName>
        <fullName evidence="1">Uncharacterized protein</fullName>
    </submittedName>
</protein>
<evidence type="ECO:0000313" key="2">
    <source>
        <dbReference type="Proteomes" id="UP000287385"/>
    </source>
</evidence>
<dbReference type="AlphaFoldDB" id="A0A401X8E3"/>
<proteinExistence type="predicted"/>
<dbReference type="EMBL" id="BDEV01000163">
    <property type="protein sequence ID" value="GCD64181.1"/>
    <property type="molecule type" value="Genomic_DNA"/>
</dbReference>
<reference evidence="1 2" key="1">
    <citation type="submission" date="2016-06" db="EMBL/GenBank/DDBJ databases">
        <title>Acetobacter pasteurianus NBRC 3278 whole genome sequencing project.</title>
        <authorList>
            <person name="Matsutani M."/>
            <person name="Shiwa Y."/>
            <person name="Okamoto-Kainuma A."/>
            <person name="Ishikawa M."/>
            <person name="Koizumi Y."/>
            <person name="Yoshikawa H."/>
            <person name="Yakushi T."/>
            <person name="Matsushita K."/>
        </authorList>
    </citation>
    <scope>NUCLEOTIDE SEQUENCE [LARGE SCALE GENOMIC DNA]</scope>
    <source>
        <strain evidence="1 2">NBRC 3278</strain>
    </source>
</reference>
<sequence>MHIGTRQSDVAQAFRAEFPLVLGIACHCPQPVITGRIGPLAVLVIQAGIVKACFWKGHVSRADIVGQIQAIMAMRTFELLAEEERLASLRGRGQRRLVAMQRVVVGTVEGQQRALEGCNRLRDRGECDRALRLGEGDTEQARIAGIIREPGEQRLFLAAHAQLDRLVAEHRDQHLLFQSGELWIGPGVARQIGYVRQWHRRA</sequence>
<keyword evidence="2" id="KW-1185">Reference proteome</keyword>
<comment type="caution">
    <text evidence="1">The sequence shown here is derived from an EMBL/GenBank/DDBJ whole genome shotgun (WGS) entry which is preliminary data.</text>
</comment>
<gene>
    <name evidence="1" type="ORF">NBRC3278_3274</name>
</gene>